<accession>W6JV89</accession>
<dbReference type="AlphaFoldDB" id="W6JV89"/>
<sequence length="88" mass="9526">MILLVAAIGSLVTDAMAMVALLLRVHAQSPASWWPRSFSACRRGSTESRQIPPGWSSCHVTAFANCVVTRRSCSSCGRCCRSSSPWNP</sequence>
<dbReference type="STRING" id="1193182.BN11_170012"/>
<keyword evidence="2" id="KW-1185">Reference proteome</keyword>
<organism evidence="1 2">
    <name type="scientific">Nostocoides australiense Ben110</name>
    <dbReference type="NCBI Taxonomy" id="1193182"/>
    <lineage>
        <taxon>Bacteria</taxon>
        <taxon>Bacillati</taxon>
        <taxon>Actinomycetota</taxon>
        <taxon>Actinomycetes</taxon>
        <taxon>Micrococcales</taxon>
        <taxon>Intrasporangiaceae</taxon>
        <taxon>Nostocoides</taxon>
    </lineage>
</organism>
<gene>
    <name evidence="1" type="ORF">BN11_170012</name>
</gene>
<dbReference type="EMBL" id="CAJA01000079">
    <property type="protein sequence ID" value="CCH72460.1"/>
    <property type="molecule type" value="Genomic_DNA"/>
</dbReference>
<evidence type="ECO:0000313" key="2">
    <source>
        <dbReference type="Proteomes" id="UP000035763"/>
    </source>
</evidence>
<dbReference type="Proteomes" id="UP000035763">
    <property type="component" value="Unassembled WGS sequence"/>
</dbReference>
<protein>
    <submittedName>
        <fullName evidence="1">Uncharacterized protein</fullName>
    </submittedName>
</protein>
<evidence type="ECO:0000313" key="1">
    <source>
        <dbReference type="EMBL" id="CCH72460.1"/>
    </source>
</evidence>
<name>W6JV89_9MICO</name>
<proteinExistence type="predicted"/>
<comment type="caution">
    <text evidence="1">The sequence shown here is derived from an EMBL/GenBank/DDBJ whole genome shotgun (WGS) entry which is preliminary data.</text>
</comment>
<reference evidence="1 2" key="1">
    <citation type="journal article" date="2013" name="ISME J.">
        <title>A metabolic model for members of the genus Tetrasphaera involved in enhanced biological phosphorus removal.</title>
        <authorList>
            <person name="Kristiansen R."/>
            <person name="Nguyen H.T.T."/>
            <person name="Saunders A.M."/>
            <person name="Nielsen J.L."/>
            <person name="Wimmer R."/>
            <person name="Le V.Q."/>
            <person name="McIlroy S.J."/>
            <person name="Petrovski S."/>
            <person name="Seviour R.J."/>
            <person name="Calteau A."/>
            <person name="Nielsen K.L."/>
            <person name="Nielsen P.H."/>
        </authorList>
    </citation>
    <scope>NUCLEOTIDE SEQUENCE [LARGE SCALE GENOMIC DNA]</scope>
    <source>
        <strain evidence="1 2">Ben110</strain>
    </source>
</reference>